<dbReference type="PROSITE" id="PS51764">
    <property type="entry name" value="GH26"/>
    <property type="match status" value="1"/>
</dbReference>
<gene>
    <name evidence="7" type="ORF">CfE428DRAFT_6163</name>
</gene>
<evidence type="ECO:0000256" key="2">
    <source>
        <dbReference type="ARBA" id="ARBA00022801"/>
    </source>
</evidence>
<dbReference type="STRING" id="497964.CfE428DRAFT_6163"/>
<feature type="active site" description="Proton donor" evidence="4">
    <location>
        <position position="155"/>
    </location>
</feature>
<dbReference type="InParanoid" id="B4DB72"/>
<dbReference type="eggNOG" id="COG4124">
    <property type="taxonomic scope" value="Bacteria"/>
</dbReference>
<dbReference type="GO" id="GO:0006080">
    <property type="term" value="P:substituted mannan metabolic process"/>
    <property type="evidence" value="ECO:0007669"/>
    <property type="project" value="InterPro"/>
</dbReference>
<feature type="chain" id="PRO_5002803384" description="GH26 domain-containing protein" evidence="5">
    <location>
        <begin position="23"/>
        <end position="364"/>
    </location>
</feature>
<dbReference type="InterPro" id="IPR000805">
    <property type="entry name" value="Glyco_hydro_26"/>
</dbReference>
<protein>
    <recommendedName>
        <fullName evidence="6">GH26 domain-containing protein</fullName>
    </recommendedName>
</protein>
<evidence type="ECO:0000256" key="3">
    <source>
        <dbReference type="ARBA" id="ARBA00023295"/>
    </source>
</evidence>
<comment type="similarity">
    <text evidence="1 4">Belongs to the glycosyl hydrolase 26 family.</text>
</comment>
<dbReference type="PANTHER" id="PTHR40079:SF4">
    <property type="entry name" value="GH26 DOMAIN-CONTAINING PROTEIN-RELATED"/>
    <property type="match status" value="1"/>
</dbReference>
<evidence type="ECO:0000256" key="4">
    <source>
        <dbReference type="PROSITE-ProRule" id="PRU01100"/>
    </source>
</evidence>
<accession>B4DB72</accession>
<dbReference type="EMBL" id="ABVL01000035">
    <property type="protein sequence ID" value="EDY16350.1"/>
    <property type="molecule type" value="Genomic_DNA"/>
</dbReference>
<dbReference type="Proteomes" id="UP000005824">
    <property type="component" value="Unassembled WGS sequence"/>
</dbReference>
<dbReference type="SUPFAM" id="SSF51445">
    <property type="entry name" value="(Trans)glycosidases"/>
    <property type="match status" value="1"/>
</dbReference>
<dbReference type="RefSeq" id="WP_006983482.1">
    <property type="nucleotide sequence ID" value="NZ_ABVL01000035.1"/>
</dbReference>
<keyword evidence="5" id="KW-0732">Signal</keyword>
<name>B4DB72_9BACT</name>
<keyword evidence="2 4" id="KW-0378">Hydrolase</keyword>
<dbReference type="Pfam" id="PF02156">
    <property type="entry name" value="Glyco_hydro_26"/>
    <property type="match status" value="1"/>
</dbReference>
<feature type="signal peptide" evidence="5">
    <location>
        <begin position="1"/>
        <end position="22"/>
    </location>
</feature>
<dbReference type="InterPro" id="IPR022790">
    <property type="entry name" value="GH26_dom"/>
</dbReference>
<evidence type="ECO:0000256" key="5">
    <source>
        <dbReference type="SAM" id="SignalP"/>
    </source>
</evidence>
<evidence type="ECO:0000313" key="8">
    <source>
        <dbReference type="Proteomes" id="UP000005824"/>
    </source>
</evidence>
<evidence type="ECO:0000256" key="1">
    <source>
        <dbReference type="ARBA" id="ARBA00007754"/>
    </source>
</evidence>
<keyword evidence="3 4" id="KW-0326">Glycosidase</keyword>
<keyword evidence="8" id="KW-1185">Reference proteome</keyword>
<comment type="caution">
    <text evidence="7">The sequence shown here is derived from an EMBL/GenBank/DDBJ whole genome shotgun (WGS) entry which is preliminary data.</text>
</comment>
<dbReference type="AlphaFoldDB" id="B4DB72"/>
<feature type="active site" description="Nucleophile" evidence="4">
    <location>
        <position position="282"/>
    </location>
</feature>
<dbReference type="PRINTS" id="PR00739">
    <property type="entry name" value="GLHYDRLASE26"/>
</dbReference>
<sequence>MAVHLRRAILCSLLCLIAHAPAAEPVATEPVIGTYHWPNGTAGVDAFATWLGRPSVWALDFIGGESWDNVGWPTWWLETWTKWVNAKPGRRLILAVPILAGPPDGSGPKQGSKGVGEPVSLEKGAHGDYNAYFHDLAENLVRNKLGDTILRPAWEFNGGWYTWHAKGKTDAFVAYWRQIVQTMRAVPGAENLKFCWNPTLGDQDFPADQAWPGDEYVDYVGLDVYDETWNANTYPWPANATPAEIDARHRKVWDEWIVNSTRGLAFWTKFASDHGKPFAVPEWGLNHADHGHGGLDNPYFIEQMHAFFLNPANHVAFQCYFDINAPDGRHQLSPGVSGTGHQEGTEFPVSAAKFRELFSARATK</sequence>
<reference evidence="7 8" key="1">
    <citation type="journal article" date="2011" name="J. Bacteriol.">
        <title>Genome sequence of Chthoniobacter flavus Ellin428, an aerobic heterotrophic soil bacterium.</title>
        <authorList>
            <person name="Kant R."/>
            <person name="van Passel M.W."/>
            <person name="Palva A."/>
            <person name="Lucas S."/>
            <person name="Lapidus A."/>
            <person name="Glavina Del Rio T."/>
            <person name="Dalin E."/>
            <person name="Tice H."/>
            <person name="Bruce D."/>
            <person name="Goodwin L."/>
            <person name="Pitluck S."/>
            <person name="Larimer F.W."/>
            <person name="Land M.L."/>
            <person name="Hauser L."/>
            <person name="Sangwan P."/>
            <person name="de Vos W.M."/>
            <person name="Janssen P.H."/>
            <person name="Smidt H."/>
        </authorList>
    </citation>
    <scope>NUCLEOTIDE SEQUENCE [LARGE SCALE GENOMIC DNA]</scope>
    <source>
        <strain evidence="7 8">Ellin428</strain>
    </source>
</reference>
<feature type="domain" description="GH26" evidence="6">
    <location>
        <begin position="5"/>
        <end position="360"/>
    </location>
</feature>
<organism evidence="7 8">
    <name type="scientific">Chthoniobacter flavus Ellin428</name>
    <dbReference type="NCBI Taxonomy" id="497964"/>
    <lineage>
        <taxon>Bacteria</taxon>
        <taxon>Pseudomonadati</taxon>
        <taxon>Verrucomicrobiota</taxon>
        <taxon>Spartobacteria</taxon>
        <taxon>Chthoniobacterales</taxon>
        <taxon>Chthoniobacteraceae</taxon>
        <taxon>Chthoniobacter</taxon>
    </lineage>
</organism>
<evidence type="ECO:0000259" key="6">
    <source>
        <dbReference type="PROSITE" id="PS51764"/>
    </source>
</evidence>
<dbReference type="PANTHER" id="PTHR40079">
    <property type="entry name" value="MANNAN ENDO-1,4-BETA-MANNOSIDASE E-RELATED"/>
    <property type="match status" value="1"/>
</dbReference>
<proteinExistence type="inferred from homology"/>
<dbReference type="Gene3D" id="3.20.20.80">
    <property type="entry name" value="Glycosidases"/>
    <property type="match status" value="1"/>
</dbReference>
<evidence type="ECO:0000313" key="7">
    <source>
        <dbReference type="EMBL" id="EDY16350.1"/>
    </source>
</evidence>
<dbReference type="GO" id="GO:0016985">
    <property type="term" value="F:mannan endo-1,4-beta-mannosidase activity"/>
    <property type="evidence" value="ECO:0007669"/>
    <property type="project" value="InterPro"/>
</dbReference>
<dbReference type="InterPro" id="IPR017853">
    <property type="entry name" value="GH"/>
</dbReference>